<accession>A0AAU0MHG2</accession>
<dbReference type="EMBL" id="CP137080">
    <property type="protein sequence ID" value="WOQ69611.1"/>
    <property type="molecule type" value="Genomic_DNA"/>
</dbReference>
<evidence type="ECO:0000313" key="1">
    <source>
        <dbReference type="EMBL" id="WOQ69611.1"/>
    </source>
</evidence>
<dbReference type="AlphaFoldDB" id="A0AAU0MHG2"/>
<dbReference type="RefSeq" id="WP_330170729.1">
    <property type="nucleotide sequence ID" value="NZ_CP137080.1"/>
</dbReference>
<proteinExistence type="predicted"/>
<dbReference type="Proteomes" id="UP001329313">
    <property type="component" value="Chromosome"/>
</dbReference>
<dbReference type="KEGG" id="mliy:RYJ27_13120"/>
<sequence>MADREIYPHAPIALVVAEIRHPVRRKLSAAEVEAVGAVLRDALPILRVEQVVDVELPSGKQQVSHHPRFVSRSLHQSVTLRPDAVAVETTRYEGWEAFSALVATALHARNDIAPLDGVERIGLRYIDELRVPAEAGATNWSEWVAPELLGPQGLSNVLGAPIQETQGVTIVKTEPGLSYTVRYGIGDGQAVASSPNLVRPAERSGPFFLIDMDGAWQPISRGVPEFDPLFVTDTLDALHVPIRSVFESLITEKLRQEVLR</sequence>
<dbReference type="InterPro" id="IPR026349">
    <property type="entry name" value="CHP04255"/>
</dbReference>
<keyword evidence="2" id="KW-1185">Reference proteome</keyword>
<evidence type="ECO:0000313" key="2">
    <source>
        <dbReference type="Proteomes" id="UP001329313"/>
    </source>
</evidence>
<gene>
    <name evidence="1" type="ORF">RYJ27_13120</name>
</gene>
<protein>
    <submittedName>
        <fullName evidence="1">TIGR04255 family protein</fullName>
    </submittedName>
</protein>
<reference evidence="1 2" key="1">
    <citation type="submission" date="2023-10" db="EMBL/GenBank/DDBJ databases">
        <title>Y20.</title>
        <authorList>
            <person name="Zhang G."/>
            <person name="Ding Y."/>
        </authorList>
    </citation>
    <scope>NUCLEOTIDE SEQUENCE [LARGE SCALE GENOMIC DNA]</scope>
    <source>
        <strain evidence="1 2">Y20</strain>
    </source>
</reference>
<organism evidence="1 2">
    <name type="scientific">Microbacterium limosum</name>
    <dbReference type="NCBI Taxonomy" id="3079935"/>
    <lineage>
        <taxon>Bacteria</taxon>
        <taxon>Bacillati</taxon>
        <taxon>Actinomycetota</taxon>
        <taxon>Actinomycetes</taxon>
        <taxon>Micrococcales</taxon>
        <taxon>Microbacteriaceae</taxon>
        <taxon>Microbacterium</taxon>
    </lineage>
</organism>
<name>A0AAU0MHG2_9MICO</name>
<dbReference type="NCBIfam" id="TIGR04255">
    <property type="entry name" value="sporadTIGR04255"/>
    <property type="match status" value="1"/>
</dbReference>